<dbReference type="PRINTS" id="PR00169">
    <property type="entry name" value="KCHANNEL"/>
</dbReference>
<evidence type="ECO:0000256" key="9">
    <source>
        <dbReference type="ARBA" id="ARBA00023065"/>
    </source>
</evidence>
<feature type="transmembrane region" description="Helical" evidence="13">
    <location>
        <begin position="147"/>
        <end position="168"/>
    </location>
</feature>
<keyword evidence="12" id="KW-0175">Coiled coil</keyword>
<comment type="caution">
    <text evidence="15">The sequence shown here is derived from an EMBL/GenBank/DDBJ whole genome shotgun (WGS) entry which is preliminary data.</text>
</comment>
<protein>
    <recommendedName>
        <fullName evidence="14">Ion transport domain-containing protein</fullName>
    </recommendedName>
</protein>
<keyword evidence="2" id="KW-0813">Transport</keyword>
<evidence type="ECO:0000256" key="5">
    <source>
        <dbReference type="ARBA" id="ARBA00022826"/>
    </source>
</evidence>
<keyword evidence="6" id="KW-0851">Voltage-gated channel</keyword>
<keyword evidence="10 13" id="KW-0472">Membrane</keyword>
<evidence type="ECO:0000256" key="7">
    <source>
        <dbReference type="ARBA" id="ARBA00022958"/>
    </source>
</evidence>
<dbReference type="Proteomes" id="UP000177932">
    <property type="component" value="Unassembled WGS sequence"/>
</dbReference>
<dbReference type="SUPFAM" id="SSF81324">
    <property type="entry name" value="Voltage-gated potassium channels"/>
    <property type="match status" value="1"/>
</dbReference>
<evidence type="ECO:0000256" key="1">
    <source>
        <dbReference type="ARBA" id="ARBA00004141"/>
    </source>
</evidence>
<comment type="subcellular location">
    <subcellularLocation>
        <location evidence="1">Membrane</location>
        <topology evidence="1">Multi-pass membrane protein</topology>
    </subcellularLocation>
</comment>
<dbReference type="Gene3D" id="1.20.120.350">
    <property type="entry name" value="Voltage-gated potassium channels. Chain C"/>
    <property type="match status" value="1"/>
</dbReference>
<evidence type="ECO:0000256" key="11">
    <source>
        <dbReference type="ARBA" id="ARBA00023303"/>
    </source>
</evidence>
<dbReference type="PANTHER" id="PTHR11537:SF254">
    <property type="entry name" value="POTASSIUM VOLTAGE-GATED CHANNEL PROTEIN SHAB"/>
    <property type="match status" value="1"/>
</dbReference>
<dbReference type="EMBL" id="MHOD01000007">
    <property type="protein sequence ID" value="OGZ58431.1"/>
    <property type="molecule type" value="Genomic_DNA"/>
</dbReference>
<keyword evidence="5" id="KW-0631">Potassium channel</keyword>
<keyword evidence="8 13" id="KW-1133">Transmembrane helix</keyword>
<evidence type="ECO:0000256" key="8">
    <source>
        <dbReference type="ARBA" id="ARBA00022989"/>
    </source>
</evidence>
<evidence type="ECO:0000313" key="16">
    <source>
        <dbReference type="Proteomes" id="UP000177932"/>
    </source>
</evidence>
<keyword evidence="7" id="KW-0630">Potassium</keyword>
<dbReference type="GO" id="GO:0005249">
    <property type="term" value="F:voltage-gated potassium channel activity"/>
    <property type="evidence" value="ECO:0007669"/>
    <property type="project" value="InterPro"/>
</dbReference>
<evidence type="ECO:0000256" key="12">
    <source>
        <dbReference type="SAM" id="Coils"/>
    </source>
</evidence>
<proteinExistence type="predicted"/>
<dbReference type="InterPro" id="IPR027359">
    <property type="entry name" value="Volt_channel_dom_sf"/>
</dbReference>
<evidence type="ECO:0000256" key="13">
    <source>
        <dbReference type="SAM" id="Phobius"/>
    </source>
</evidence>
<keyword evidence="4 13" id="KW-0812">Transmembrane</keyword>
<evidence type="ECO:0000256" key="6">
    <source>
        <dbReference type="ARBA" id="ARBA00022882"/>
    </source>
</evidence>
<accession>A0A1G2H844</accession>
<evidence type="ECO:0000256" key="4">
    <source>
        <dbReference type="ARBA" id="ARBA00022692"/>
    </source>
</evidence>
<feature type="coiled-coil region" evidence="12">
    <location>
        <begin position="238"/>
        <end position="265"/>
    </location>
</feature>
<dbReference type="GO" id="GO:0001508">
    <property type="term" value="P:action potential"/>
    <property type="evidence" value="ECO:0007669"/>
    <property type="project" value="TreeGrafter"/>
</dbReference>
<evidence type="ECO:0000259" key="14">
    <source>
        <dbReference type="Pfam" id="PF00520"/>
    </source>
</evidence>
<feature type="domain" description="Ion transport" evidence="14">
    <location>
        <begin position="23"/>
        <end position="221"/>
    </location>
</feature>
<dbReference type="InterPro" id="IPR028325">
    <property type="entry name" value="VG_K_chnl"/>
</dbReference>
<feature type="transmembrane region" description="Helical" evidence="13">
    <location>
        <begin position="20"/>
        <end position="37"/>
    </location>
</feature>
<reference evidence="15 16" key="1">
    <citation type="journal article" date="2016" name="Nat. Commun.">
        <title>Thousands of microbial genomes shed light on interconnected biogeochemical processes in an aquifer system.</title>
        <authorList>
            <person name="Anantharaman K."/>
            <person name="Brown C.T."/>
            <person name="Hug L.A."/>
            <person name="Sharon I."/>
            <person name="Castelle C.J."/>
            <person name="Probst A.J."/>
            <person name="Thomas B.C."/>
            <person name="Singh A."/>
            <person name="Wilkins M.J."/>
            <person name="Karaoz U."/>
            <person name="Brodie E.L."/>
            <person name="Williams K.H."/>
            <person name="Hubbard S.S."/>
            <person name="Banfield J.F."/>
        </authorList>
    </citation>
    <scope>NUCLEOTIDE SEQUENCE [LARGE SCALE GENOMIC DNA]</scope>
</reference>
<evidence type="ECO:0000313" key="15">
    <source>
        <dbReference type="EMBL" id="OGZ58431.1"/>
    </source>
</evidence>
<feature type="transmembrane region" description="Helical" evidence="13">
    <location>
        <begin position="53"/>
        <end position="72"/>
    </location>
</feature>
<evidence type="ECO:0000256" key="2">
    <source>
        <dbReference type="ARBA" id="ARBA00022448"/>
    </source>
</evidence>
<keyword evidence="3" id="KW-0633">Potassium transport</keyword>
<dbReference type="InterPro" id="IPR005821">
    <property type="entry name" value="Ion_trans_dom"/>
</dbReference>
<evidence type="ECO:0000256" key="3">
    <source>
        <dbReference type="ARBA" id="ARBA00022538"/>
    </source>
</evidence>
<dbReference type="Gene3D" id="1.10.287.70">
    <property type="match status" value="1"/>
</dbReference>
<gene>
    <name evidence="15" type="ORF">A2827_01840</name>
</gene>
<evidence type="ECO:0000256" key="10">
    <source>
        <dbReference type="ARBA" id="ARBA00023136"/>
    </source>
</evidence>
<dbReference type="PANTHER" id="PTHR11537">
    <property type="entry name" value="VOLTAGE-GATED POTASSIUM CHANNEL"/>
    <property type="match status" value="1"/>
</dbReference>
<dbReference type="STRING" id="1802158.A2827_01840"/>
<dbReference type="AlphaFoldDB" id="A0A1G2H844"/>
<dbReference type="GO" id="GO:0008076">
    <property type="term" value="C:voltage-gated potassium channel complex"/>
    <property type="evidence" value="ECO:0007669"/>
    <property type="project" value="InterPro"/>
</dbReference>
<keyword evidence="11" id="KW-0407">Ion channel</keyword>
<organism evidence="15 16">
    <name type="scientific">Candidatus Spechtbacteria bacterium RIFCSPHIGHO2_01_FULL_43_30</name>
    <dbReference type="NCBI Taxonomy" id="1802158"/>
    <lineage>
        <taxon>Bacteria</taxon>
        <taxon>Candidatus Spechtiibacteriota</taxon>
    </lineage>
</organism>
<name>A0A1G2H844_9BACT</name>
<sequence length="272" mass="31629">MKKYLRKIFFDQTSKRFWVINDFLGIVIIASLVLVLLETDPALNAKYRELFRYLEYAIGMIFMMEYFTYIYIAEKKRSYIFSFYGIIDLLSIAPTFLNLMNLEFLRTLRIIRLLRLFRLLKLVRILEFIQNRYEKEKIARQILKINVAIYLVAFFIALLICSIILFHIEEGVEGGQIVTIEDALWSTISSLSAVGFGDTFPVSFPGRMFLGFVMILGGAFLSFAIFTIGRFLQAILFGEEIENELKELAEAGKQFSKEHKRLLENDIPGGRK</sequence>
<keyword evidence="9" id="KW-0406">Ion transport</keyword>
<feature type="transmembrane region" description="Helical" evidence="13">
    <location>
        <begin position="208"/>
        <end position="228"/>
    </location>
</feature>
<dbReference type="Pfam" id="PF00520">
    <property type="entry name" value="Ion_trans"/>
    <property type="match status" value="1"/>
</dbReference>